<keyword evidence="3" id="KW-1185">Reference proteome</keyword>
<organism evidence="2 3">
    <name type="scientific">Dissostichus eleginoides</name>
    <name type="common">Patagonian toothfish</name>
    <name type="synonym">Dissostichus amissus</name>
    <dbReference type="NCBI Taxonomy" id="100907"/>
    <lineage>
        <taxon>Eukaryota</taxon>
        <taxon>Metazoa</taxon>
        <taxon>Chordata</taxon>
        <taxon>Craniata</taxon>
        <taxon>Vertebrata</taxon>
        <taxon>Euteleostomi</taxon>
        <taxon>Actinopterygii</taxon>
        <taxon>Neopterygii</taxon>
        <taxon>Teleostei</taxon>
        <taxon>Neoteleostei</taxon>
        <taxon>Acanthomorphata</taxon>
        <taxon>Eupercaria</taxon>
        <taxon>Perciformes</taxon>
        <taxon>Notothenioidei</taxon>
        <taxon>Nototheniidae</taxon>
        <taxon>Dissostichus</taxon>
    </lineage>
</organism>
<gene>
    <name evidence="2" type="ORF">KUDE01_023531</name>
</gene>
<sequence length="322" mass="37085">MALEEDHLEETRQRETEWQTKHKVLEGQIERDLASKEILKKSEQKQSREVEEKWLNKEEEWLNKEREMRDEMQLLNQKNAQLQELALKTEGEGSDEGGRQRRQKRVTVIKWEHHRSNNAEGHYRSQDAKGHLGFLFAPLRILMSRKIKGLFIEVRLHTRWTDLLPSNWQSDVKMISAPYGFSLGLQKTPKPSILRAGSQNALWECNVNLCCDKADLLFRISGDGASRRESPQRGNSHESKPSLALIAGQQWPWLIDALSIPDVPCELLGGSGDCLTGQEVKRSYEGGYDDTIASDRTLVLFLNKEQAGKRQRANDRWIIQSC</sequence>
<feature type="coiled-coil region" evidence="1">
    <location>
        <begin position="58"/>
        <end position="92"/>
    </location>
</feature>
<dbReference type="EMBL" id="JASDAP010000023">
    <property type="protein sequence ID" value="KAK1882751.1"/>
    <property type="molecule type" value="Genomic_DNA"/>
</dbReference>
<keyword evidence="2" id="KW-0418">Kinase</keyword>
<evidence type="ECO:0000313" key="3">
    <source>
        <dbReference type="Proteomes" id="UP001228049"/>
    </source>
</evidence>
<dbReference type="Proteomes" id="UP001228049">
    <property type="component" value="Unassembled WGS sequence"/>
</dbReference>
<accession>A0AAD9BH25</accession>
<comment type="caution">
    <text evidence="2">The sequence shown here is derived from an EMBL/GenBank/DDBJ whole genome shotgun (WGS) entry which is preliminary data.</text>
</comment>
<keyword evidence="1" id="KW-0175">Coiled coil</keyword>
<protein>
    <submittedName>
        <fullName evidence="2">Citron Rho-interacting kinase</fullName>
    </submittedName>
</protein>
<keyword evidence="2" id="KW-0808">Transferase</keyword>
<dbReference type="GO" id="GO:0016301">
    <property type="term" value="F:kinase activity"/>
    <property type="evidence" value="ECO:0007669"/>
    <property type="project" value="UniProtKB-KW"/>
</dbReference>
<dbReference type="AlphaFoldDB" id="A0AAD9BH25"/>
<name>A0AAD9BH25_DISEL</name>
<proteinExistence type="predicted"/>
<evidence type="ECO:0000313" key="2">
    <source>
        <dbReference type="EMBL" id="KAK1882751.1"/>
    </source>
</evidence>
<reference evidence="2" key="1">
    <citation type="submission" date="2023-04" db="EMBL/GenBank/DDBJ databases">
        <title>Chromosome-level genome of Chaenocephalus aceratus.</title>
        <authorList>
            <person name="Park H."/>
        </authorList>
    </citation>
    <scope>NUCLEOTIDE SEQUENCE</scope>
    <source>
        <strain evidence="2">DE</strain>
        <tissue evidence="2">Muscle</tissue>
    </source>
</reference>
<evidence type="ECO:0000256" key="1">
    <source>
        <dbReference type="SAM" id="Coils"/>
    </source>
</evidence>